<protein>
    <submittedName>
        <fullName evidence="1">Uncharacterized protein</fullName>
    </submittedName>
</protein>
<evidence type="ECO:0000313" key="1">
    <source>
        <dbReference type="EMBL" id="MED6144347.1"/>
    </source>
</evidence>
<evidence type="ECO:0000313" key="2">
    <source>
        <dbReference type="Proteomes" id="UP001341840"/>
    </source>
</evidence>
<keyword evidence="2" id="KW-1185">Reference proteome</keyword>
<reference evidence="1 2" key="1">
    <citation type="journal article" date="2023" name="Plants (Basel)">
        <title>Bridging the Gap: Combining Genomics and Transcriptomics Approaches to Understand Stylosanthes scabra, an Orphan Legume from the Brazilian Caatinga.</title>
        <authorList>
            <person name="Ferreira-Neto J.R.C."/>
            <person name="da Silva M.D."/>
            <person name="Binneck E."/>
            <person name="de Melo N.F."/>
            <person name="da Silva R.H."/>
            <person name="de Melo A.L.T.M."/>
            <person name="Pandolfi V."/>
            <person name="Bustamante F.O."/>
            <person name="Brasileiro-Vidal A.C."/>
            <person name="Benko-Iseppon A.M."/>
        </authorList>
    </citation>
    <scope>NUCLEOTIDE SEQUENCE [LARGE SCALE GENOMIC DNA]</scope>
    <source>
        <tissue evidence="1">Leaves</tissue>
    </source>
</reference>
<proteinExistence type="predicted"/>
<accession>A0ABU6T6J4</accession>
<organism evidence="1 2">
    <name type="scientific">Stylosanthes scabra</name>
    <dbReference type="NCBI Taxonomy" id="79078"/>
    <lineage>
        <taxon>Eukaryota</taxon>
        <taxon>Viridiplantae</taxon>
        <taxon>Streptophyta</taxon>
        <taxon>Embryophyta</taxon>
        <taxon>Tracheophyta</taxon>
        <taxon>Spermatophyta</taxon>
        <taxon>Magnoliopsida</taxon>
        <taxon>eudicotyledons</taxon>
        <taxon>Gunneridae</taxon>
        <taxon>Pentapetalae</taxon>
        <taxon>rosids</taxon>
        <taxon>fabids</taxon>
        <taxon>Fabales</taxon>
        <taxon>Fabaceae</taxon>
        <taxon>Papilionoideae</taxon>
        <taxon>50 kb inversion clade</taxon>
        <taxon>dalbergioids sensu lato</taxon>
        <taxon>Dalbergieae</taxon>
        <taxon>Pterocarpus clade</taxon>
        <taxon>Stylosanthes</taxon>
    </lineage>
</organism>
<name>A0ABU6T6J4_9FABA</name>
<dbReference type="Proteomes" id="UP001341840">
    <property type="component" value="Unassembled WGS sequence"/>
</dbReference>
<comment type="caution">
    <text evidence="1">The sequence shown here is derived from an EMBL/GenBank/DDBJ whole genome shotgun (WGS) entry which is preliminary data.</text>
</comment>
<dbReference type="EMBL" id="JASCZI010090661">
    <property type="protein sequence ID" value="MED6144347.1"/>
    <property type="molecule type" value="Genomic_DNA"/>
</dbReference>
<gene>
    <name evidence="1" type="ORF">PIB30_014880</name>
</gene>
<sequence>MSCTYKKKSDNAAYVEIAASEAIKTQGIIANSQNNGVASEQEFPLSEVDLTQTKLFSTTNRQGRPTLVLAPFTRPDKLPLKRRTTQPQKSVKMDPMQEANATLDIVRNVPSGFWDFWSNRRYRGRRLEIYVRDWKRARGESPNRDLGVSKSTAIGPNIQNSCPELMEFGESELRKLMSLHALTSDPRWIRLSNDLPRIQERLRRRNETLLGACSQSFWH</sequence>